<dbReference type="PANTHER" id="PTHR30466:SF11">
    <property type="entry name" value="FLAVIN-DEPENDENT MONOOXYGENASE, REDUCTASE SUBUNIT HSAB"/>
    <property type="match status" value="1"/>
</dbReference>
<dbReference type="PANTHER" id="PTHR30466">
    <property type="entry name" value="FLAVIN REDUCTASE"/>
    <property type="match status" value="1"/>
</dbReference>
<evidence type="ECO:0000313" key="5">
    <source>
        <dbReference type="EMBL" id="GLW55002.1"/>
    </source>
</evidence>
<feature type="region of interest" description="Disordered" evidence="3">
    <location>
        <begin position="164"/>
        <end position="188"/>
    </location>
</feature>
<proteinExistence type="inferred from homology"/>
<dbReference type="InterPro" id="IPR050268">
    <property type="entry name" value="NADH-dep_flavin_reductase"/>
</dbReference>
<keyword evidence="2" id="KW-0560">Oxidoreductase</keyword>
<dbReference type="GO" id="GO:0010181">
    <property type="term" value="F:FMN binding"/>
    <property type="evidence" value="ECO:0007669"/>
    <property type="project" value="InterPro"/>
</dbReference>
<sequence>MSEPLAAPAGAGAVTPERFRQVLGAFGTGVAAVAALDAEGRPAGLAVSSFTSVSLQPPLVSFCVADTSSSWPRLRDAGRLGISVLGDHQLPVCRQFAAKGPDKFRGVDWRPSPGGALLVGGAISWLECSRQDEYPAGDHVIVLCRVHRLGTGEAEPPLLFHRGRPGTFRAHPAAHPTNSSGSSDSSDS</sequence>
<dbReference type="GO" id="GO:0042602">
    <property type="term" value="F:riboflavin reductase (NADPH) activity"/>
    <property type="evidence" value="ECO:0007669"/>
    <property type="project" value="TreeGrafter"/>
</dbReference>
<dbReference type="OrthoDB" id="9792858at2"/>
<evidence type="ECO:0000313" key="6">
    <source>
        <dbReference type="Proteomes" id="UP001165143"/>
    </source>
</evidence>
<dbReference type="Proteomes" id="UP001165143">
    <property type="component" value="Unassembled WGS sequence"/>
</dbReference>
<accession>A0A9W6UPC3</accession>
<reference evidence="5" key="1">
    <citation type="submission" date="2023-02" db="EMBL/GenBank/DDBJ databases">
        <title>Kitasatospora phosalacinea NBRC 14362.</title>
        <authorList>
            <person name="Ichikawa N."/>
            <person name="Sato H."/>
            <person name="Tonouchi N."/>
        </authorList>
    </citation>
    <scope>NUCLEOTIDE SEQUENCE</scope>
    <source>
        <strain evidence="5">NBRC 14362</strain>
    </source>
</reference>
<evidence type="ECO:0000256" key="1">
    <source>
        <dbReference type="ARBA" id="ARBA00008898"/>
    </source>
</evidence>
<dbReference type="Gene3D" id="2.30.110.10">
    <property type="entry name" value="Electron Transport, Fmn-binding Protein, Chain A"/>
    <property type="match status" value="1"/>
</dbReference>
<dbReference type="InterPro" id="IPR012349">
    <property type="entry name" value="Split_barrel_FMN-bd"/>
</dbReference>
<protein>
    <submittedName>
        <fullName evidence="5">Oxidoreductase</fullName>
    </submittedName>
</protein>
<evidence type="ECO:0000256" key="2">
    <source>
        <dbReference type="ARBA" id="ARBA00023002"/>
    </source>
</evidence>
<organism evidence="5 6">
    <name type="scientific">Kitasatospora phosalacinea</name>
    <dbReference type="NCBI Taxonomy" id="2065"/>
    <lineage>
        <taxon>Bacteria</taxon>
        <taxon>Bacillati</taxon>
        <taxon>Actinomycetota</taxon>
        <taxon>Actinomycetes</taxon>
        <taxon>Kitasatosporales</taxon>
        <taxon>Streptomycetaceae</taxon>
        <taxon>Kitasatospora</taxon>
    </lineage>
</organism>
<dbReference type="EMBL" id="BSRX01000016">
    <property type="protein sequence ID" value="GLW55002.1"/>
    <property type="molecule type" value="Genomic_DNA"/>
</dbReference>
<comment type="caution">
    <text evidence="5">The sequence shown here is derived from an EMBL/GenBank/DDBJ whole genome shotgun (WGS) entry which is preliminary data.</text>
</comment>
<dbReference type="AlphaFoldDB" id="A0A9W6UPC3"/>
<name>A0A9W6UPC3_9ACTN</name>
<dbReference type="InterPro" id="IPR002563">
    <property type="entry name" value="Flavin_Rdtase-like_dom"/>
</dbReference>
<evidence type="ECO:0000259" key="4">
    <source>
        <dbReference type="SMART" id="SM00903"/>
    </source>
</evidence>
<dbReference type="RefSeq" id="WP_051778718.1">
    <property type="nucleotide sequence ID" value="NZ_BSRX01000016.1"/>
</dbReference>
<dbReference type="SMART" id="SM00903">
    <property type="entry name" value="Flavin_Reduct"/>
    <property type="match status" value="1"/>
</dbReference>
<comment type="similarity">
    <text evidence="1">Belongs to the non-flavoprotein flavin reductase family.</text>
</comment>
<evidence type="ECO:0000256" key="3">
    <source>
        <dbReference type="SAM" id="MobiDB-lite"/>
    </source>
</evidence>
<feature type="domain" description="Flavin reductase like" evidence="4">
    <location>
        <begin position="23"/>
        <end position="167"/>
    </location>
</feature>
<gene>
    <name evidence="5" type="ORF">Kpho01_30130</name>
</gene>
<dbReference type="Pfam" id="PF01613">
    <property type="entry name" value="Flavin_Reduct"/>
    <property type="match status" value="1"/>
</dbReference>
<dbReference type="SUPFAM" id="SSF50475">
    <property type="entry name" value="FMN-binding split barrel"/>
    <property type="match status" value="1"/>
</dbReference>
<feature type="compositionally biased region" description="Low complexity" evidence="3">
    <location>
        <begin position="179"/>
        <end position="188"/>
    </location>
</feature>